<feature type="binding site" description="axial binding residue" evidence="9">
    <location>
        <position position="295"/>
    </location>
    <ligand>
        <name>heme</name>
        <dbReference type="ChEBI" id="CHEBI:30413"/>
    </ligand>
    <ligandPart>
        <name>Fe</name>
        <dbReference type="ChEBI" id="CHEBI:18248"/>
    </ligandPart>
</feature>
<dbReference type="Gene3D" id="1.20.1280.120">
    <property type="match status" value="1"/>
</dbReference>
<dbReference type="AlphaFoldDB" id="A0A974NQE3"/>
<feature type="active site" evidence="8">
    <location>
        <position position="29"/>
    </location>
</feature>
<dbReference type="GO" id="GO:0005737">
    <property type="term" value="C:cytoplasm"/>
    <property type="evidence" value="ECO:0007669"/>
    <property type="project" value="TreeGrafter"/>
</dbReference>
<dbReference type="KEGG" id="ppsr:I6J18_08735"/>
<gene>
    <name evidence="11" type="ORF">I6J18_08735</name>
</gene>
<dbReference type="Pfam" id="PF00199">
    <property type="entry name" value="Catalase"/>
    <property type="match status" value="1"/>
</dbReference>
<dbReference type="Gene3D" id="2.40.180.10">
    <property type="entry name" value="Catalase core domain"/>
    <property type="match status" value="1"/>
</dbReference>
<evidence type="ECO:0000256" key="5">
    <source>
        <dbReference type="ARBA" id="ARBA00023002"/>
    </source>
</evidence>
<evidence type="ECO:0000256" key="4">
    <source>
        <dbReference type="ARBA" id="ARBA00022723"/>
    </source>
</evidence>
<evidence type="ECO:0000256" key="8">
    <source>
        <dbReference type="PIRSR" id="PIRSR000296-1"/>
    </source>
</evidence>
<dbReference type="RefSeq" id="WP_040373299.1">
    <property type="nucleotide sequence ID" value="NZ_CP068053.1"/>
</dbReference>
<dbReference type="PIRSF" id="PIRSF000296">
    <property type="entry name" value="SrpA"/>
    <property type="match status" value="1"/>
</dbReference>
<dbReference type="EMBL" id="CP068053">
    <property type="protein sequence ID" value="QQT01912.1"/>
    <property type="molecule type" value="Genomic_DNA"/>
</dbReference>
<dbReference type="InterPro" id="IPR018028">
    <property type="entry name" value="Catalase"/>
</dbReference>
<evidence type="ECO:0000256" key="1">
    <source>
        <dbReference type="ARBA" id="ARBA00005329"/>
    </source>
</evidence>
<evidence type="ECO:0000259" key="10">
    <source>
        <dbReference type="SMART" id="SM01060"/>
    </source>
</evidence>
<dbReference type="GO" id="GO:0020037">
    <property type="term" value="F:heme binding"/>
    <property type="evidence" value="ECO:0007669"/>
    <property type="project" value="InterPro"/>
</dbReference>
<dbReference type="GO" id="GO:0046872">
    <property type="term" value="F:metal ion binding"/>
    <property type="evidence" value="ECO:0007669"/>
    <property type="project" value="UniProtKB-KW"/>
</dbReference>
<dbReference type="GO" id="GO:0042542">
    <property type="term" value="P:response to hydrogen peroxide"/>
    <property type="evidence" value="ECO:0007669"/>
    <property type="project" value="TreeGrafter"/>
</dbReference>
<reference evidence="11 12" key="1">
    <citation type="submission" date="2021-01" db="EMBL/GenBank/DDBJ databases">
        <title>FDA dAtabase for Regulatory Grade micrObial Sequences (FDA-ARGOS): Supporting development and validation of Infectious Disease Dx tests.</title>
        <authorList>
            <person name="Nelson B."/>
            <person name="Plummer A."/>
            <person name="Tallon L."/>
            <person name="Sadzewicz L."/>
            <person name="Zhao X."/>
            <person name="Boylan J."/>
            <person name="Ott S."/>
            <person name="Bowen H."/>
            <person name="Vavikolanu K."/>
            <person name="Mehta A."/>
            <person name="Aluvathingal J."/>
            <person name="Nadendla S."/>
            <person name="Myers T."/>
            <person name="Yan Y."/>
            <person name="Sichtig H."/>
        </authorList>
    </citation>
    <scope>NUCLEOTIDE SEQUENCE [LARGE SCALE GENOMIC DNA]</scope>
    <source>
        <strain evidence="11 12">FDAARGOS_1161</strain>
    </source>
</reference>
<dbReference type="PANTHER" id="PTHR11465">
    <property type="entry name" value="CATALASE"/>
    <property type="match status" value="1"/>
</dbReference>
<keyword evidence="4 7" id="KW-0479">Metal-binding</keyword>
<evidence type="ECO:0000256" key="2">
    <source>
        <dbReference type="ARBA" id="ARBA00022559"/>
    </source>
</evidence>
<dbReference type="Proteomes" id="UP000595254">
    <property type="component" value="Chromosome"/>
</dbReference>
<dbReference type="CDD" id="cd08153">
    <property type="entry name" value="srpA_like"/>
    <property type="match status" value="1"/>
</dbReference>
<dbReference type="InterPro" id="IPR024168">
    <property type="entry name" value="Catalase_SrpA-type_pred"/>
</dbReference>
<feature type="domain" description="Catalase core" evidence="10">
    <location>
        <begin position="2"/>
        <end position="306"/>
    </location>
</feature>
<evidence type="ECO:0000256" key="9">
    <source>
        <dbReference type="PIRSR" id="PIRSR000296-2"/>
    </source>
</evidence>
<proteinExistence type="inferred from homology"/>
<dbReference type="GO" id="GO:0042744">
    <property type="term" value="P:hydrogen peroxide catabolic process"/>
    <property type="evidence" value="ECO:0007669"/>
    <property type="project" value="TreeGrafter"/>
</dbReference>
<dbReference type="SMART" id="SM01060">
    <property type="entry name" value="Catalase"/>
    <property type="match status" value="1"/>
</dbReference>
<evidence type="ECO:0000256" key="3">
    <source>
        <dbReference type="ARBA" id="ARBA00022617"/>
    </source>
</evidence>
<comment type="cofactor">
    <cofactor evidence="7">
        <name>heme</name>
        <dbReference type="ChEBI" id="CHEBI:30413"/>
    </cofactor>
</comment>
<evidence type="ECO:0000313" key="11">
    <source>
        <dbReference type="EMBL" id="QQT01912.1"/>
    </source>
</evidence>
<comment type="function">
    <text evidence="7">Has an organic peroxide-dependent peroxidase activity.</text>
</comment>
<dbReference type="PROSITE" id="PS51402">
    <property type="entry name" value="CATALASE_3"/>
    <property type="match status" value="1"/>
</dbReference>
<dbReference type="EC" id="1.11.1.-" evidence="7"/>
<protein>
    <recommendedName>
        <fullName evidence="7">Catalase-related peroxidase</fullName>
        <ecNumber evidence="7">1.11.1.-</ecNumber>
    </recommendedName>
</protein>
<organism evidence="11 12">
    <name type="scientific">Peribacillus psychrosaccharolyticus</name>
    <name type="common">Bacillus psychrosaccharolyticus</name>
    <dbReference type="NCBI Taxonomy" id="1407"/>
    <lineage>
        <taxon>Bacteria</taxon>
        <taxon>Bacillati</taxon>
        <taxon>Bacillota</taxon>
        <taxon>Bacilli</taxon>
        <taxon>Bacillales</taxon>
        <taxon>Bacillaceae</taxon>
        <taxon>Peribacillus</taxon>
    </lineage>
</organism>
<dbReference type="InterPro" id="IPR020835">
    <property type="entry name" value="Catalase_sf"/>
</dbReference>
<dbReference type="InterPro" id="IPR011614">
    <property type="entry name" value="Catalase_core"/>
</dbReference>
<keyword evidence="12" id="KW-1185">Reference proteome</keyword>
<evidence type="ECO:0000256" key="7">
    <source>
        <dbReference type="PIRNR" id="PIRNR000296"/>
    </source>
</evidence>
<keyword evidence="6 7" id="KW-0408">Iron</keyword>
<keyword evidence="2 7" id="KW-0575">Peroxidase</keyword>
<dbReference type="PANTHER" id="PTHR11465:SF9">
    <property type="entry name" value="CATALASE"/>
    <property type="match status" value="1"/>
</dbReference>
<dbReference type="SUPFAM" id="SSF56634">
    <property type="entry name" value="Heme-dependent catalase-like"/>
    <property type="match status" value="1"/>
</dbReference>
<evidence type="ECO:0000256" key="6">
    <source>
        <dbReference type="ARBA" id="ARBA00023004"/>
    </source>
</evidence>
<dbReference type="GO" id="GO:0004096">
    <property type="term" value="F:catalase activity"/>
    <property type="evidence" value="ECO:0007669"/>
    <property type="project" value="InterPro"/>
</dbReference>
<evidence type="ECO:0000313" key="12">
    <source>
        <dbReference type="Proteomes" id="UP000595254"/>
    </source>
</evidence>
<accession>A0A974NQE3</accession>
<comment type="similarity">
    <text evidence="1 7">Belongs to the catalase family.</text>
</comment>
<sequence>MEKANELPVKAVDAIEEAAGTFPGYRRAHAKGDYYEAVFTPNGKASAFTTAPHLLHTPVPAIVRFSNSSPNPTHADALTPPKGMAVQFQLPDGSVTNLIAVTIPIFFAKTPEAFVEIMKFFKSAEEGIPNLKELMKIAVNYPESKVSFKMIKEMRSPLSFAMARYFSIHVFNFINKDGRKQPIKYQWEPDAGLGMYGKLEAADYSADYLNEELTERVEREPVVFTLMIQLGEEGDPTDDPTAAWPAERQTIEIGHLTISKKLVDPPDMVLFDPTIVPEGIECSDDPILHFRHDAYAVSYNRRIHGK</sequence>
<keyword evidence="3 7" id="KW-0349">Heme</keyword>
<keyword evidence="5 7" id="KW-0560">Oxidoreductase</keyword>
<name>A0A974NQE3_PERPY</name>